<dbReference type="GO" id="GO:0005524">
    <property type="term" value="F:ATP binding"/>
    <property type="evidence" value="ECO:0007669"/>
    <property type="project" value="UniProtKB-KW"/>
</dbReference>
<evidence type="ECO:0000259" key="10">
    <source>
        <dbReference type="PROSITE" id="PS50893"/>
    </source>
</evidence>
<comment type="subcellular location">
    <subcellularLocation>
        <location evidence="1">Cell membrane</location>
        <topology evidence="1">Multi-pass membrane protein</topology>
    </subcellularLocation>
</comment>
<dbReference type="PANTHER" id="PTHR24221:SF654">
    <property type="entry name" value="ATP-BINDING CASSETTE SUB-FAMILY B MEMBER 6"/>
    <property type="match status" value="1"/>
</dbReference>
<dbReference type="EMBL" id="CAEZSL010000053">
    <property type="protein sequence ID" value="CAB4540434.1"/>
    <property type="molecule type" value="Genomic_DNA"/>
</dbReference>
<keyword evidence="8 9" id="KW-0472">Membrane</keyword>
<dbReference type="CDD" id="cd18543">
    <property type="entry name" value="ABC_6TM_Rv0194_D1_like"/>
    <property type="match status" value="1"/>
</dbReference>
<feature type="domain" description="ABC transmembrane type-1" evidence="11">
    <location>
        <begin position="44"/>
        <end position="323"/>
    </location>
</feature>
<keyword evidence="2" id="KW-0813">Transport</keyword>
<dbReference type="SUPFAM" id="SSF90123">
    <property type="entry name" value="ABC transporter transmembrane region"/>
    <property type="match status" value="1"/>
</dbReference>
<evidence type="ECO:0000313" key="12">
    <source>
        <dbReference type="EMBL" id="CAB4540434.1"/>
    </source>
</evidence>
<proteinExistence type="predicted"/>
<feature type="domain" description="ABC transporter" evidence="10">
    <location>
        <begin position="362"/>
        <end position="596"/>
    </location>
</feature>
<protein>
    <submittedName>
        <fullName evidence="13">Unannotated protein</fullName>
    </submittedName>
</protein>
<evidence type="ECO:0000256" key="8">
    <source>
        <dbReference type="ARBA" id="ARBA00023136"/>
    </source>
</evidence>
<evidence type="ECO:0000256" key="7">
    <source>
        <dbReference type="ARBA" id="ARBA00022989"/>
    </source>
</evidence>
<feature type="transmembrane region" description="Helical" evidence="9">
    <location>
        <begin position="149"/>
        <end position="174"/>
    </location>
</feature>
<keyword evidence="7 9" id="KW-1133">Transmembrane helix</keyword>
<evidence type="ECO:0000256" key="5">
    <source>
        <dbReference type="ARBA" id="ARBA00022741"/>
    </source>
</evidence>
<dbReference type="Gene3D" id="3.40.50.300">
    <property type="entry name" value="P-loop containing nucleotide triphosphate hydrolases"/>
    <property type="match status" value="1"/>
</dbReference>
<dbReference type="Pfam" id="PF00664">
    <property type="entry name" value="ABC_membrane"/>
    <property type="match status" value="1"/>
</dbReference>
<evidence type="ECO:0000256" key="3">
    <source>
        <dbReference type="ARBA" id="ARBA00022475"/>
    </source>
</evidence>
<dbReference type="SUPFAM" id="SSF52540">
    <property type="entry name" value="P-loop containing nucleoside triphosphate hydrolases"/>
    <property type="match status" value="1"/>
</dbReference>
<dbReference type="InterPro" id="IPR039421">
    <property type="entry name" value="Type_1_exporter"/>
</dbReference>
<dbReference type="EMBL" id="CAEZZV010000056">
    <property type="protein sequence ID" value="CAB4776690.1"/>
    <property type="molecule type" value="Genomic_DNA"/>
</dbReference>
<dbReference type="AlphaFoldDB" id="A0A6J6VX26"/>
<dbReference type="InterPro" id="IPR017871">
    <property type="entry name" value="ABC_transporter-like_CS"/>
</dbReference>
<feature type="transmembrane region" description="Helical" evidence="9">
    <location>
        <begin position="42"/>
        <end position="58"/>
    </location>
</feature>
<keyword evidence="3" id="KW-1003">Cell membrane</keyword>
<dbReference type="PANTHER" id="PTHR24221">
    <property type="entry name" value="ATP-BINDING CASSETTE SUB-FAMILY B"/>
    <property type="match status" value="1"/>
</dbReference>
<keyword evidence="5" id="KW-0547">Nucleotide-binding</keyword>
<evidence type="ECO:0000259" key="11">
    <source>
        <dbReference type="PROSITE" id="PS50929"/>
    </source>
</evidence>
<dbReference type="PROSITE" id="PS00211">
    <property type="entry name" value="ABC_TRANSPORTER_1"/>
    <property type="match status" value="1"/>
</dbReference>
<dbReference type="InterPro" id="IPR003439">
    <property type="entry name" value="ABC_transporter-like_ATP-bd"/>
</dbReference>
<dbReference type="FunFam" id="3.40.50.300:FF:000299">
    <property type="entry name" value="ABC transporter ATP-binding protein/permease"/>
    <property type="match status" value="1"/>
</dbReference>
<evidence type="ECO:0000256" key="4">
    <source>
        <dbReference type="ARBA" id="ARBA00022692"/>
    </source>
</evidence>
<dbReference type="Gene3D" id="1.20.1560.10">
    <property type="entry name" value="ABC transporter type 1, transmembrane domain"/>
    <property type="match status" value="1"/>
</dbReference>
<keyword evidence="4 9" id="KW-0812">Transmembrane</keyword>
<dbReference type="InterPro" id="IPR011527">
    <property type="entry name" value="ABC1_TM_dom"/>
</dbReference>
<dbReference type="GO" id="GO:0034040">
    <property type="term" value="F:ATPase-coupled lipid transmembrane transporter activity"/>
    <property type="evidence" value="ECO:0007669"/>
    <property type="project" value="TreeGrafter"/>
</dbReference>
<name>A0A6J6VX26_9ZZZZ</name>
<evidence type="ECO:0000256" key="9">
    <source>
        <dbReference type="SAM" id="Phobius"/>
    </source>
</evidence>
<dbReference type="Pfam" id="PF00005">
    <property type="entry name" value="ABC_tran"/>
    <property type="match status" value="1"/>
</dbReference>
<gene>
    <name evidence="12" type="ORF">UFOPK1421_00614</name>
    <name evidence="13" type="ORF">UFOPK2921_00582</name>
</gene>
<dbReference type="SMART" id="SM00382">
    <property type="entry name" value="AAA"/>
    <property type="match status" value="1"/>
</dbReference>
<organism evidence="13">
    <name type="scientific">freshwater metagenome</name>
    <dbReference type="NCBI Taxonomy" id="449393"/>
    <lineage>
        <taxon>unclassified sequences</taxon>
        <taxon>metagenomes</taxon>
        <taxon>ecological metagenomes</taxon>
    </lineage>
</organism>
<evidence type="ECO:0000256" key="2">
    <source>
        <dbReference type="ARBA" id="ARBA00022448"/>
    </source>
</evidence>
<dbReference type="GO" id="GO:0016887">
    <property type="term" value="F:ATP hydrolysis activity"/>
    <property type="evidence" value="ECO:0007669"/>
    <property type="project" value="InterPro"/>
</dbReference>
<evidence type="ECO:0000256" key="6">
    <source>
        <dbReference type="ARBA" id="ARBA00022840"/>
    </source>
</evidence>
<dbReference type="PROSITE" id="PS50929">
    <property type="entry name" value="ABC_TM1F"/>
    <property type="match status" value="1"/>
</dbReference>
<dbReference type="InterPro" id="IPR003593">
    <property type="entry name" value="AAA+_ATPase"/>
</dbReference>
<accession>A0A6J6VX26</accession>
<keyword evidence="6" id="KW-0067">ATP-binding</keyword>
<dbReference type="PROSITE" id="PS50893">
    <property type="entry name" value="ABC_TRANSPORTER_2"/>
    <property type="match status" value="1"/>
</dbReference>
<dbReference type="GO" id="GO:0140359">
    <property type="term" value="F:ABC-type transporter activity"/>
    <property type="evidence" value="ECO:0007669"/>
    <property type="project" value="InterPro"/>
</dbReference>
<feature type="transmembrane region" description="Helical" evidence="9">
    <location>
        <begin position="78"/>
        <end position="98"/>
    </location>
</feature>
<dbReference type="GO" id="GO:0005886">
    <property type="term" value="C:plasma membrane"/>
    <property type="evidence" value="ECO:0007669"/>
    <property type="project" value="UniProtKB-SubCell"/>
</dbReference>
<dbReference type="InterPro" id="IPR036640">
    <property type="entry name" value="ABC1_TM_sf"/>
</dbReference>
<evidence type="ECO:0000256" key="1">
    <source>
        <dbReference type="ARBA" id="ARBA00004651"/>
    </source>
</evidence>
<evidence type="ECO:0000313" key="13">
    <source>
        <dbReference type="EMBL" id="CAB4776690.1"/>
    </source>
</evidence>
<dbReference type="InterPro" id="IPR027417">
    <property type="entry name" value="P-loop_NTPase"/>
</dbReference>
<sequence length="608" mass="65787">MGRMTDAGTSFVTVAVEVKEPLSDSSLGWKLLRTALFEQKRGLILGVLVGVFWAAGKVSVPQLTKMGIDRGIEGSESLWFWSGLVVGAGVIAGIFTSLRRWYAFRESRWIETRLREKIFDHLLHLHVGYHDGMQTGQIMSRASSDLQQLQAFVVMIPITLSNLAMVIAIVVLLISSQPVLALVALSPLPVVTILASRFSRNIHPVVLEVQQEQAQLATVVEESVAGVRVIKGFGAEKVQANKLLQEADDIWKVSLIAAKIRSRFLPALDLLPSLGLIAVLGIGGHRVINGQMSVGDLVKFNAYITMLIWPLRNLAMTVALGQRASVALMRVNEVLNTPSLITDPVVALELPSGSQTQSVGQLQFDDVIFSYGDNAPIIDGFNLSVAPGSAVALVGATGSGKSTIVRLLTRFHDVQRGSIKIDGVDIRSLSLNDLRTAVGIVFEETFLFHDSVFDNIAFAQPDASPEVVERAAKLAGAHDFILELPHGYATILGERGYSLSGGQRQRIAIARAIVSDPRILVLDDATSAVDPSKEHEIRQAMATVMKGRTTIVIAHRAGTIALADSVVLLDGGRVVAVGTHEELLLNDERYQNVLAGWQESDSDTEVDI</sequence>
<reference evidence="13" key="1">
    <citation type="submission" date="2020-05" db="EMBL/GenBank/DDBJ databases">
        <authorList>
            <person name="Chiriac C."/>
            <person name="Salcher M."/>
            <person name="Ghai R."/>
            <person name="Kavagutti S V."/>
        </authorList>
    </citation>
    <scope>NUCLEOTIDE SEQUENCE</scope>
</reference>